<dbReference type="InterPro" id="IPR000727">
    <property type="entry name" value="T_SNARE_dom"/>
</dbReference>
<evidence type="ECO:0000256" key="4">
    <source>
        <dbReference type="ARBA" id="ARBA00022989"/>
    </source>
</evidence>
<dbReference type="Pfam" id="PF05739">
    <property type="entry name" value="SNARE"/>
    <property type="match status" value="1"/>
</dbReference>
<dbReference type="EMBL" id="JASJQH010000401">
    <property type="protein sequence ID" value="KAK9764581.1"/>
    <property type="molecule type" value="Genomic_DNA"/>
</dbReference>
<evidence type="ECO:0000256" key="1">
    <source>
        <dbReference type="ARBA" id="ARBA00004211"/>
    </source>
</evidence>
<keyword evidence="4 6" id="KW-1133">Transmembrane helix</keyword>
<gene>
    <name evidence="8" type="ORF">K7432_007782</name>
</gene>
<dbReference type="PROSITE" id="PS50192">
    <property type="entry name" value="T_SNARE"/>
    <property type="match status" value="1"/>
</dbReference>
<dbReference type="PANTHER" id="PTHR19957">
    <property type="entry name" value="SYNTAXIN"/>
    <property type="match status" value="1"/>
</dbReference>
<organism evidence="8 9">
    <name type="scientific">Basidiobolus ranarum</name>
    <dbReference type="NCBI Taxonomy" id="34480"/>
    <lineage>
        <taxon>Eukaryota</taxon>
        <taxon>Fungi</taxon>
        <taxon>Fungi incertae sedis</taxon>
        <taxon>Zoopagomycota</taxon>
        <taxon>Entomophthoromycotina</taxon>
        <taxon>Basidiobolomycetes</taxon>
        <taxon>Basidiobolales</taxon>
        <taxon>Basidiobolaceae</taxon>
        <taxon>Basidiobolus</taxon>
    </lineage>
</organism>
<evidence type="ECO:0000256" key="5">
    <source>
        <dbReference type="ARBA" id="ARBA00023136"/>
    </source>
</evidence>
<dbReference type="InterPro" id="IPR006011">
    <property type="entry name" value="Syntaxin_N"/>
</dbReference>
<keyword evidence="9" id="KW-1185">Reference proteome</keyword>
<name>A0ABR2WSU5_9FUNG</name>
<evidence type="ECO:0000256" key="6">
    <source>
        <dbReference type="SAM" id="Phobius"/>
    </source>
</evidence>
<protein>
    <recommendedName>
        <fullName evidence="7">t-SNARE coiled-coil homology domain-containing protein</fullName>
    </recommendedName>
</protein>
<feature type="domain" description="T-SNARE coiled-coil homology" evidence="7">
    <location>
        <begin position="200"/>
        <end position="262"/>
    </location>
</feature>
<dbReference type="SMART" id="SM00503">
    <property type="entry name" value="SynN"/>
    <property type="match status" value="1"/>
</dbReference>
<dbReference type="InterPro" id="IPR010989">
    <property type="entry name" value="SNARE"/>
</dbReference>
<dbReference type="Proteomes" id="UP001479436">
    <property type="component" value="Unassembled WGS sequence"/>
</dbReference>
<evidence type="ECO:0000256" key="3">
    <source>
        <dbReference type="ARBA" id="ARBA00022692"/>
    </source>
</evidence>
<comment type="subcellular location">
    <subcellularLocation>
        <location evidence="1">Membrane</location>
        <topology evidence="1">Single-pass type IV membrane protein</topology>
    </subcellularLocation>
</comment>
<sequence>MSRDRLAGLKGGYANLDDPVTLELGSVQHVDPANSLNNFLQEVTEVEDVITLFQQNVRRIQELHANVLDAFSEEQITSIGNQTDKLVSETFQLGNNIKERLKGMALANRKATGGPGQVQIRRNKYQALQEKFVEAIKNYQVVEHESRTRYRERMERQYRIVKPDASEEEISNVLDADGGNQLFAQALMSSSRSSEAREVLKEVQSRHDDIKKIEKSIAELARLFGEMQTLITLQDEMIHQIDNNMESTVNHGYEANKQMDQAIVYAQSSRKKKWCLFIFFLLLIITIVLVVYFTQFHK</sequence>
<dbReference type="CDD" id="cd15849">
    <property type="entry name" value="SNARE_Sso1"/>
    <property type="match status" value="1"/>
</dbReference>
<proteinExistence type="inferred from homology"/>
<dbReference type="InterPro" id="IPR045242">
    <property type="entry name" value="Syntaxin"/>
</dbReference>
<keyword evidence="5 6" id="KW-0472">Membrane</keyword>
<reference evidence="8 9" key="1">
    <citation type="submission" date="2023-04" db="EMBL/GenBank/DDBJ databases">
        <title>Genome of Basidiobolus ranarum AG-B5.</title>
        <authorList>
            <person name="Stajich J.E."/>
            <person name="Carter-House D."/>
            <person name="Gryganskyi A."/>
        </authorList>
    </citation>
    <scope>NUCLEOTIDE SEQUENCE [LARGE SCALE GENOMIC DNA]</scope>
    <source>
        <strain evidence="8 9">AG-B5</strain>
    </source>
</reference>
<dbReference type="PANTHER" id="PTHR19957:SF307">
    <property type="entry name" value="PROTEIN SSO1-RELATED"/>
    <property type="match status" value="1"/>
</dbReference>
<dbReference type="Gene3D" id="1.20.58.70">
    <property type="match status" value="1"/>
</dbReference>
<comment type="caution">
    <text evidence="8">The sequence shown here is derived from an EMBL/GenBank/DDBJ whole genome shotgun (WGS) entry which is preliminary data.</text>
</comment>
<keyword evidence="3 6" id="KW-0812">Transmembrane</keyword>
<evidence type="ECO:0000313" key="9">
    <source>
        <dbReference type="Proteomes" id="UP001479436"/>
    </source>
</evidence>
<evidence type="ECO:0000256" key="2">
    <source>
        <dbReference type="ARBA" id="ARBA00009063"/>
    </source>
</evidence>
<dbReference type="Pfam" id="PF00804">
    <property type="entry name" value="Syntaxin"/>
    <property type="match status" value="1"/>
</dbReference>
<evidence type="ECO:0000313" key="8">
    <source>
        <dbReference type="EMBL" id="KAK9764581.1"/>
    </source>
</evidence>
<feature type="transmembrane region" description="Helical" evidence="6">
    <location>
        <begin position="274"/>
        <end position="293"/>
    </location>
</feature>
<accession>A0ABR2WSU5</accession>
<evidence type="ECO:0000259" key="7">
    <source>
        <dbReference type="PROSITE" id="PS50192"/>
    </source>
</evidence>
<comment type="similarity">
    <text evidence="2">Belongs to the syntaxin family.</text>
</comment>
<dbReference type="SMART" id="SM00397">
    <property type="entry name" value="t_SNARE"/>
    <property type="match status" value="1"/>
</dbReference>
<dbReference type="SUPFAM" id="SSF47661">
    <property type="entry name" value="t-snare proteins"/>
    <property type="match status" value="1"/>
</dbReference>